<feature type="region of interest" description="Disordered" evidence="4">
    <location>
        <begin position="47"/>
        <end position="69"/>
    </location>
</feature>
<keyword evidence="3" id="KW-0732">Signal</keyword>
<dbReference type="EMBL" id="CP036290">
    <property type="protein sequence ID" value="QDU85665.1"/>
    <property type="molecule type" value="Genomic_DNA"/>
</dbReference>
<evidence type="ECO:0000313" key="6">
    <source>
        <dbReference type="EMBL" id="QDU85665.1"/>
    </source>
</evidence>
<dbReference type="GO" id="GO:0043190">
    <property type="term" value="C:ATP-binding cassette (ABC) transporter complex"/>
    <property type="evidence" value="ECO:0007669"/>
    <property type="project" value="InterPro"/>
</dbReference>
<dbReference type="GO" id="GO:0015833">
    <property type="term" value="P:peptide transport"/>
    <property type="evidence" value="ECO:0007669"/>
    <property type="project" value="TreeGrafter"/>
</dbReference>
<dbReference type="InterPro" id="IPR039424">
    <property type="entry name" value="SBP_5"/>
</dbReference>
<dbReference type="RefSeq" id="WP_145189433.1">
    <property type="nucleotide sequence ID" value="NZ_CP036290.1"/>
</dbReference>
<evidence type="ECO:0000256" key="4">
    <source>
        <dbReference type="SAM" id="MobiDB-lite"/>
    </source>
</evidence>
<dbReference type="PANTHER" id="PTHR30290:SF9">
    <property type="entry name" value="OLIGOPEPTIDE-BINDING PROTEIN APPA"/>
    <property type="match status" value="1"/>
</dbReference>
<dbReference type="InterPro" id="IPR030678">
    <property type="entry name" value="Peptide/Ni-bd"/>
</dbReference>
<dbReference type="InterPro" id="IPR000914">
    <property type="entry name" value="SBP_5_dom"/>
</dbReference>
<evidence type="ECO:0000256" key="1">
    <source>
        <dbReference type="ARBA" id="ARBA00005695"/>
    </source>
</evidence>
<comment type="similarity">
    <text evidence="1">Belongs to the bacterial solute-binding protein 5 family.</text>
</comment>
<keyword evidence="2" id="KW-0813">Transport</keyword>
<dbReference type="Gene3D" id="3.40.190.10">
    <property type="entry name" value="Periplasmic binding protein-like II"/>
    <property type="match status" value="1"/>
</dbReference>
<feature type="domain" description="Solute-binding protein family 5" evidence="5">
    <location>
        <begin position="220"/>
        <end position="614"/>
    </location>
</feature>
<evidence type="ECO:0000313" key="7">
    <source>
        <dbReference type="Proteomes" id="UP000319342"/>
    </source>
</evidence>
<name>A0A518D2J1_9BACT</name>
<organism evidence="6 7">
    <name type="scientific">Rohdeia mirabilis</name>
    <dbReference type="NCBI Taxonomy" id="2528008"/>
    <lineage>
        <taxon>Bacteria</taxon>
        <taxon>Pseudomonadati</taxon>
        <taxon>Planctomycetota</taxon>
        <taxon>Planctomycetia</taxon>
        <taxon>Planctomycetia incertae sedis</taxon>
        <taxon>Rohdeia</taxon>
    </lineage>
</organism>
<accession>A0A518D2J1</accession>
<gene>
    <name evidence="6" type="primary">appA</name>
    <name evidence="6" type="ORF">Pla163_27980</name>
</gene>
<dbReference type="Pfam" id="PF00496">
    <property type="entry name" value="SBP_bac_5"/>
    <property type="match status" value="1"/>
</dbReference>
<dbReference type="Proteomes" id="UP000319342">
    <property type="component" value="Chromosome"/>
</dbReference>
<dbReference type="SUPFAM" id="SSF53850">
    <property type="entry name" value="Periplasmic binding protein-like II"/>
    <property type="match status" value="1"/>
</dbReference>
<reference evidence="6 7" key="1">
    <citation type="submission" date="2019-02" db="EMBL/GenBank/DDBJ databases">
        <title>Deep-cultivation of Planctomycetes and their phenomic and genomic characterization uncovers novel biology.</title>
        <authorList>
            <person name="Wiegand S."/>
            <person name="Jogler M."/>
            <person name="Boedeker C."/>
            <person name="Pinto D."/>
            <person name="Vollmers J."/>
            <person name="Rivas-Marin E."/>
            <person name="Kohn T."/>
            <person name="Peeters S.H."/>
            <person name="Heuer A."/>
            <person name="Rast P."/>
            <person name="Oberbeckmann S."/>
            <person name="Bunk B."/>
            <person name="Jeske O."/>
            <person name="Meyerdierks A."/>
            <person name="Storesund J.E."/>
            <person name="Kallscheuer N."/>
            <person name="Luecker S."/>
            <person name="Lage O.M."/>
            <person name="Pohl T."/>
            <person name="Merkel B.J."/>
            <person name="Hornburger P."/>
            <person name="Mueller R.-W."/>
            <person name="Bruemmer F."/>
            <person name="Labrenz M."/>
            <person name="Spormann A.M."/>
            <person name="Op den Camp H."/>
            <person name="Overmann J."/>
            <person name="Amann R."/>
            <person name="Jetten M.S.M."/>
            <person name="Mascher T."/>
            <person name="Medema M.H."/>
            <person name="Devos D.P."/>
            <person name="Kaster A.-K."/>
            <person name="Ovreas L."/>
            <person name="Rohde M."/>
            <person name="Galperin M.Y."/>
            <person name="Jogler C."/>
        </authorList>
    </citation>
    <scope>NUCLEOTIDE SEQUENCE [LARGE SCALE GENOMIC DNA]</scope>
    <source>
        <strain evidence="6 7">Pla163</strain>
    </source>
</reference>
<evidence type="ECO:0000256" key="2">
    <source>
        <dbReference type="ARBA" id="ARBA00022448"/>
    </source>
</evidence>
<evidence type="ECO:0000259" key="5">
    <source>
        <dbReference type="Pfam" id="PF00496"/>
    </source>
</evidence>
<protein>
    <submittedName>
        <fullName evidence="6">Oligopeptide-binding protein AppA</fullName>
    </submittedName>
</protein>
<dbReference type="PANTHER" id="PTHR30290">
    <property type="entry name" value="PERIPLASMIC BINDING COMPONENT OF ABC TRANSPORTER"/>
    <property type="match status" value="1"/>
</dbReference>
<dbReference type="OrthoDB" id="48318at2"/>
<dbReference type="AlphaFoldDB" id="A0A518D2J1"/>
<dbReference type="PIRSF" id="PIRSF002741">
    <property type="entry name" value="MppA"/>
    <property type="match status" value="1"/>
</dbReference>
<dbReference type="GO" id="GO:0030288">
    <property type="term" value="C:outer membrane-bounded periplasmic space"/>
    <property type="evidence" value="ECO:0007669"/>
    <property type="project" value="UniProtKB-ARBA"/>
</dbReference>
<evidence type="ECO:0000256" key="3">
    <source>
        <dbReference type="ARBA" id="ARBA00022729"/>
    </source>
</evidence>
<dbReference type="Gene3D" id="3.10.105.10">
    <property type="entry name" value="Dipeptide-binding Protein, Domain 3"/>
    <property type="match status" value="1"/>
</dbReference>
<sequence>MGSTPSLSATRRSRFQGAFAAGSALVLPAVLCGSFLGGSALAQEETVGAGPRPIDEFHPATRAGEPQPRPAYGGRVTLHLESMPENINRAVENSAVTREIHHSLHESLVRQDWESWEYEPNVAASWITEDLIAIKPEFADRYQTQQVADGTAPLGLKVKVLIPMAERTSEDVTQREVTGVFGRAEETEGGWKLTPVAKGNPLPEGGITVPKEHVLQVELGCVFTFSLRDDALWHPTEGFDAHALDARDVQFSWDIFNNPNVDCDEIRFQFVKITRGDVVDERTVRFFYESQYFAALGSVGVDMMLLPSHLYDLSDPDNPRYDAAIAPGGDRYDPDEFAKVQGDWINDTEYNREKFVGLGPYRISKFNQQLIEGQRFDGYFDKSRAGYFDEIRWRLVDNDDAAWVALINGELDFMYRVPSSYYTGEQTQKKIFTDTFYKGYFYTGSYGFVCWNLNRPALKDAAVRRALAMAFDGDEYLRTNYKGLAHRVTGPFPYNSSAYDHSVKPLPFDPEAAIFELEDAGWYDRNGNGIADKDGIELDLEFLMPSGNKASQTLGEKMQESFAEIGVRISIRELEWATFIERLQNRDFDGGNLAWMPDLESDPEQVWHSRWADKNSSNFSAYGNPAVDALIERGQRELDKEKRTAIWNEIHRLIYADMPYLFGYNVPRKFALKKEIRGFQSFAIRPGYAVRFWHYPAGHPGTRATLERQ</sequence>
<dbReference type="GO" id="GO:1904680">
    <property type="term" value="F:peptide transmembrane transporter activity"/>
    <property type="evidence" value="ECO:0007669"/>
    <property type="project" value="TreeGrafter"/>
</dbReference>
<keyword evidence="7" id="KW-1185">Reference proteome</keyword>
<proteinExistence type="inferred from homology"/>